<evidence type="ECO:0000313" key="2">
    <source>
        <dbReference type="EMBL" id="ERI88842.1"/>
    </source>
</evidence>
<proteinExistence type="predicted"/>
<feature type="non-terminal residue" evidence="2">
    <location>
        <position position="378"/>
    </location>
</feature>
<gene>
    <name evidence="2" type="ORF">HMPREF1981_00244</name>
</gene>
<evidence type="ECO:0008006" key="4">
    <source>
        <dbReference type="Google" id="ProtNLM"/>
    </source>
</evidence>
<dbReference type="EMBL" id="AWSV01000017">
    <property type="protein sequence ID" value="ERI88842.1"/>
    <property type="molecule type" value="Genomic_DNA"/>
</dbReference>
<accession>U2E3U8</accession>
<reference evidence="2 3" key="1">
    <citation type="submission" date="2013-08" db="EMBL/GenBank/DDBJ databases">
        <authorList>
            <person name="Weinstock G."/>
            <person name="Sodergren E."/>
            <person name="Wylie T."/>
            <person name="Fulton L."/>
            <person name="Fulton R."/>
            <person name="Fronick C."/>
            <person name="O'Laughlin M."/>
            <person name="Godfrey J."/>
            <person name="Miner T."/>
            <person name="Herter B."/>
            <person name="Appelbaum E."/>
            <person name="Cordes M."/>
            <person name="Lek S."/>
            <person name="Wollam A."/>
            <person name="Pepin K.H."/>
            <person name="Palsikar V.B."/>
            <person name="Mitreva M."/>
            <person name="Wilson R.K."/>
        </authorList>
    </citation>
    <scope>NUCLEOTIDE SEQUENCE [LARGE SCALE GENOMIC DNA]</scope>
    <source>
        <strain evidence="2 3">F0041</strain>
    </source>
</reference>
<evidence type="ECO:0000256" key="1">
    <source>
        <dbReference type="SAM" id="SignalP"/>
    </source>
</evidence>
<feature type="chain" id="PRO_5004625377" description="Major fimbrial subunit protein N-terminal domain-containing protein" evidence="1">
    <location>
        <begin position="26"/>
        <end position="378"/>
    </location>
</feature>
<dbReference type="PROSITE" id="PS51257">
    <property type="entry name" value="PROKAR_LIPOPROTEIN"/>
    <property type="match status" value="1"/>
</dbReference>
<protein>
    <recommendedName>
        <fullName evidence="4">Major fimbrial subunit protein N-terminal domain-containing protein</fullName>
    </recommendedName>
</protein>
<dbReference type="AlphaFoldDB" id="U2E3U8"/>
<dbReference type="HOGENOM" id="CLU_715049_0_0_10"/>
<feature type="signal peptide" evidence="1">
    <location>
        <begin position="1"/>
        <end position="25"/>
    </location>
</feature>
<dbReference type="Proteomes" id="UP000016496">
    <property type="component" value="Unassembled WGS sequence"/>
</dbReference>
<name>U2E3U8_9BACE</name>
<sequence length="378" mass="40467">MIMKKNLFKSLLTMCALGAMFTACSNEGNEVPDVTKGEKKTVFMKLDLKPQTKATENALGAVTAPVNDLHIYFYDDATKNIQKYVKITSSTTPSINDLATGKQIEDVPAVADKVLVRGNVPASASLPTSGLITVVENKEIEITTQSNKDQILLGHIATNIQTWGGSGSAPISGMQSGDKYAEIQLEPAVARIEIEGMQAQGTVITGFKLDGIYLTNFYEKLKLGDGTSSSQIQYGADASKYDENAGGTLYTTANKGKLFDKFTAPLQASGTPLEVSPTSGGNRWAYHVFDNAATTANSQLQIVFKLSDLQASVGSGITFPASTPQFITVRGFKDNGGNIVTLEKGKIYTISKADFKFDESNLTTVPNTNAVGVWLKVT</sequence>
<organism evidence="2 3">
    <name type="scientific">Bacteroides pyogenes F0041</name>
    <dbReference type="NCBI Taxonomy" id="1321819"/>
    <lineage>
        <taxon>Bacteria</taxon>
        <taxon>Pseudomonadati</taxon>
        <taxon>Bacteroidota</taxon>
        <taxon>Bacteroidia</taxon>
        <taxon>Bacteroidales</taxon>
        <taxon>Bacteroidaceae</taxon>
        <taxon>Bacteroides</taxon>
    </lineage>
</organism>
<evidence type="ECO:0000313" key="3">
    <source>
        <dbReference type="Proteomes" id="UP000016496"/>
    </source>
</evidence>
<comment type="caution">
    <text evidence="2">The sequence shown here is derived from an EMBL/GenBank/DDBJ whole genome shotgun (WGS) entry which is preliminary data.</text>
</comment>
<keyword evidence="1" id="KW-0732">Signal</keyword>